<name>A0AAV9VVY2_9PEZI</name>
<comment type="caution">
    <text evidence="1">The sequence shown here is derived from an EMBL/GenBank/DDBJ whole genome shotgun (WGS) entry which is preliminary data.</text>
</comment>
<organism evidence="1 2">
    <name type="scientific">Arthrobotrys musiformis</name>
    <dbReference type="NCBI Taxonomy" id="47236"/>
    <lineage>
        <taxon>Eukaryota</taxon>
        <taxon>Fungi</taxon>
        <taxon>Dikarya</taxon>
        <taxon>Ascomycota</taxon>
        <taxon>Pezizomycotina</taxon>
        <taxon>Orbiliomycetes</taxon>
        <taxon>Orbiliales</taxon>
        <taxon>Orbiliaceae</taxon>
        <taxon>Arthrobotrys</taxon>
    </lineage>
</organism>
<dbReference type="AlphaFoldDB" id="A0AAV9VVY2"/>
<gene>
    <name evidence="1" type="ORF">TWF481_012050</name>
</gene>
<sequence length="270" mass="31008">MEEKCEMVGVFKAWWRLFKSIFKDGQAVTECSQVKVNFNSRLATREEYDKFISLLDASMQGIYSIINTWICRHEMTDKSMTYFTLFKREEKDIRAKDGLRTFAGLSSDLPRLVHFLDDYPEVTIHFFSSSTFSTLKLDAALLKALTEVTGDIGDAAPQLYLNLKKRAAFTKWAMETFGIVKDTKEDRQSERQALLLYCSRFEKTFPYVPPMTNEEAEDEDKETENLALLQGFKIARFLRSLGLKPEDLDSLGLPEGALDDHKSLLKLVGF</sequence>
<evidence type="ECO:0000313" key="2">
    <source>
        <dbReference type="Proteomes" id="UP001370758"/>
    </source>
</evidence>
<evidence type="ECO:0008006" key="3">
    <source>
        <dbReference type="Google" id="ProtNLM"/>
    </source>
</evidence>
<reference evidence="1 2" key="1">
    <citation type="submission" date="2023-08" db="EMBL/GenBank/DDBJ databases">
        <authorList>
            <person name="Palmer J.M."/>
        </authorList>
    </citation>
    <scope>NUCLEOTIDE SEQUENCE [LARGE SCALE GENOMIC DNA]</scope>
    <source>
        <strain evidence="1 2">TWF481</strain>
    </source>
</reference>
<dbReference type="EMBL" id="JAVHJL010000009">
    <property type="protein sequence ID" value="KAK6497645.1"/>
    <property type="molecule type" value="Genomic_DNA"/>
</dbReference>
<evidence type="ECO:0000313" key="1">
    <source>
        <dbReference type="EMBL" id="KAK6497645.1"/>
    </source>
</evidence>
<keyword evidence="2" id="KW-1185">Reference proteome</keyword>
<proteinExistence type="predicted"/>
<protein>
    <recommendedName>
        <fullName evidence="3">HNH nuclease domain-containing protein</fullName>
    </recommendedName>
</protein>
<accession>A0AAV9VVY2</accession>
<dbReference type="Proteomes" id="UP001370758">
    <property type="component" value="Unassembled WGS sequence"/>
</dbReference>